<sequence length="149" mass="16927">MSLARHGEIFGDSGRRNVGKACLVLKSRETEAIRNLLGVGWLFSTFTVILHLHFVPRNHGTSKPPPRRTPEAPVSTQTSSSGNNQNCHTQHKLPFHLNLPLSPNSVSAYIMCVRKNNRWNRFACLHKLPQETCEYFSHKLEICIRDPTK</sequence>
<organism evidence="2 3">
    <name type="scientific">Epicoccum nigrum</name>
    <name type="common">Soil fungus</name>
    <name type="synonym">Epicoccum purpurascens</name>
    <dbReference type="NCBI Taxonomy" id="105696"/>
    <lineage>
        <taxon>Eukaryota</taxon>
        <taxon>Fungi</taxon>
        <taxon>Dikarya</taxon>
        <taxon>Ascomycota</taxon>
        <taxon>Pezizomycotina</taxon>
        <taxon>Dothideomycetes</taxon>
        <taxon>Pleosporomycetidae</taxon>
        <taxon>Pleosporales</taxon>
        <taxon>Pleosporineae</taxon>
        <taxon>Didymellaceae</taxon>
        <taxon>Epicoccum</taxon>
    </lineage>
</organism>
<evidence type="ECO:0000313" key="3">
    <source>
        <dbReference type="Proteomes" id="UP000193240"/>
    </source>
</evidence>
<protein>
    <submittedName>
        <fullName evidence="2">Uncharacterized protein</fullName>
    </submittedName>
</protein>
<accession>A0A1Y2MEV2</accession>
<evidence type="ECO:0000256" key="1">
    <source>
        <dbReference type="SAM" id="MobiDB-lite"/>
    </source>
</evidence>
<dbReference type="EMBL" id="KZ107838">
    <property type="protein sequence ID" value="OSS53768.1"/>
    <property type="molecule type" value="Genomic_DNA"/>
</dbReference>
<reference evidence="2 3" key="1">
    <citation type="journal article" date="2017" name="Genome Announc.">
        <title>Genome sequence of the saprophytic ascomycete Epicoccum nigrum ICMP 19927 strain isolated from New Zealand.</title>
        <authorList>
            <person name="Fokin M."/>
            <person name="Fleetwood D."/>
            <person name="Weir B.S."/>
            <person name="Villas-Boas S.G."/>
        </authorList>
    </citation>
    <scope>NUCLEOTIDE SEQUENCE [LARGE SCALE GENOMIC DNA]</scope>
    <source>
        <strain evidence="2 3">ICMP 19927</strain>
    </source>
</reference>
<dbReference type="AlphaFoldDB" id="A0A1Y2MEV2"/>
<dbReference type="Proteomes" id="UP000193240">
    <property type="component" value="Unassembled WGS sequence"/>
</dbReference>
<dbReference type="InParanoid" id="A0A1Y2MEV2"/>
<evidence type="ECO:0000313" key="2">
    <source>
        <dbReference type="EMBL" id="OSS53768.1"/>
    </source>
</evidence>
<feature type="region of interest" description="Disordered" evidence="1">
    <location>
        <begin position="57"/>
        <end position="87"/>
    </location>
</feature>
<feature type="compositionally biased region" description="Low complexity" evidence="1">
    <location>
        <begin position="75"/>
        <end position="86"/>
    </location>
</feature>
<name>A0A1Y2MEV2_EPING</name>
<keyword evidence="3" id="KW-1185">Reference proteome</keyword>
<proteinExistence type="predicted"/>
<gene>
    <name evidence="2" type="ORF">B5807_01603</name>
</gene>